<gene>
    <name evidence="4" type="ORF">DFH01_11080</name>
</gene>
<evidence type="ECO:0000256" key="1">
    <source>
        <dbReference type="ARBA" id="ARBA00008520"/>
    </source>
</evidence>
<evidence type="ECO:0000256" key="3">
    <source>
        <dbReference type="PIRSR" id="PIRSR002825-1"/>
    </source>
</evidence>
<accession>A0A317FH72</accession>
<organism evidence="4 5">
    <name type="scientific">Falsiroseomonas bella</name>
    <dbReference type="NCBI Taxonomy" id="2184016"/>
    <lineage>
        <taxon>Bacteria</taxon>
        <taxon>Pseudomonadati</taxon>
        <taxon>Pseudomonadota</taxon>
        <taxon>Alphaproteobacteria</taxon>
        <taxon>Acetobacterales</taxon>
        <taxon>Roseomonadaceae</taxon>
        <taxon>Falsiroseomonas</taxon>
    </lineage>
</organism>
<comment type="similarity">
    <text evidence="1">Belongs to the bacterial solute-binding protein 1 family.</text>
</comment>
<dbReference type="PANTHER" id="PTHR30006:SF15">
    <property type="entry name" value="IRON-UTILIZATION PERIPLASMIC PROTEIN"/>
    <property type="match status" value="1"/>
</dbReference>
<keyword evidence="5" id="KW-1185">Reference proteome</keyword>
<feature type="binding site" evidence="3">
    <location>
        <position position="237"/>
    </location>
    <ligand>
        <name>Fe cation</name>
        <dbReference type="ChEBI" id="CHEBI:24875"/>
    </ligand>
</feature>
<dbReference type="InterPro" id="IPR026045">
    <property type="entry name" value="Ferric-bd"/>
</dbReference>
<dbReference type="PIRSF" id="PIRSF002825">
    <property type="entry name" value="CfbpA"/>
    <property type="match status" value="1"/>
</dbReference>
<protein>
    <submittedName>
        <fullName evidence="4">Fe(3+) ABC transporter substrate-binding protein</fullName>
    </submittedName>
</protein>
<dbReference type="EMBL" id="QGNA01000002">
    <property type="protein sequence ID" value="PWS37377.1"/>
    <property type="molecule type" value="Genomic_DNA"/>
</dbReference>
<dbReference type="OrthoDB" id="9769567at2"/>
<reference evidence="5" key="1">
    <citation type="submission" date="2018-05" db="EMBL/GenBank/DDBJ databases">
        <authorList>
            <person name="Du Z."/>
            <person name="Wang X."/>
        </authorList>
    </citation>
    <scope>NUCLEOTIDE SEQUENCE [LARGE SCALE GENOMIC DNA]</scope>
    <source>
        <strain evidence="5">CQN31</strain>
    </source>
</reference>
<keyword evidence="3" id="KW-0479">Metal-binding</keyword>
<dbReference type="Gene3D" id="3.40.190.10">
    <property type="entry name" value="Periplasmic binding protein-like II"/>
    <property type="match status" value="2"/>
</dbReference>
<proteinExistence type="inferred from homology"/>
<sequence length="355" mass="38341">MTHTNSAPPASRPTALGRRALLGAAGAGLFLPRLGQAQDRTLAIYSSRHYDTDRELYDGFTRQSGVRVRLIEANVDQLLERIRAEGANSPADVLVTVDAGRLARAKDAGVLLPIRSTTLDSRIPAHLRDPEGAWFGFSVRARVVMYDKAKGLPAGLARYEDLAKPDFRGMVSTRSSSNIYSIGWTASMIAANGPEATEAWARGIAANLSRPPQGGDSDQIRAVAAGQGRLAISNTYYLGLLHRSARAEDRAIADRMAVLFPNQGDRGTHVNISGAGVVRTAPNREAAQAFLEYLSSPPAQAIFADGNMEYPVVADAQPHAFLRSLGNFRQDPLNAARMAELSPEALRIMQRAGWR</sequence>
<dbReference type="SUPFAM" id="SSF53850">
    <property type="entry name" value="Periplasmic binding protein-like II"/>
    <property type="match status" value="1"/>
</dbReference>
<evidence type="ECO:0000313" key="5">
    <source>
        <dbReference type="Proteomes" id="UP000245765"/>
    </source>
</evidence>
<dbReference type="GO" id="GO:0046872">
    <property type="term" value="F:metal ion binding"/>
    <property type="evidence" value="ECO:0007669"/>
    <property type="project" value="UniProtKB-KW"/>
</dbReference>
<dbReference type="Proteomes" id="UP000245765">
    <property type="component" value="Unassembled WGS sequence"/>
</dbReference>
<keyword evidence="2" id="KW-0732">Signal</keyword>
<evidence type="ECO:0000256" key="2">
    <source>
        <dbReference type="ARBA" id="ARBA00022729"/>
    </source>
</evidence>
<name>A0A317FH72_9PROT</name>
<dbReference type="PANTHER" id="PTHR30006">
    <property type="entry name" value="THIAMINE-BINDING PERIPLASMIC PROTEIN-RELATED"/>
    <property type="match status" value="1"/>
</dbReference>
<evidence type="ECO:0000313" key="4">
    <source>
        <dbReference type="EMBL" id="PWS37377.1"/>
    </source>
</evidence>
<dbReference type="CDD" id="cd13542">
    <property type="entry name" value="PBP2_FutA1_ilke"/>
    <property type="match status" value="1"/>
</dbReference>
<feature type="binding site" evidence="3">
    <location>
        <position position="49"/>
    </location>
    <ligand>
        <name>Fe cation</name>
        <dbReference type="ChEBI" id="CHEBI:24875"/>
    </ligand>
</feature>
<dbReference type="RefSeq" id="WP_109870485.1">
    <property type="nucleotide sequence ID" value="NZ_QGNA01000002.1"/>
</dbReference>
<comment type="caution">
    <text evidence="4">The sequence shown here is derived from an EMBL/GenBank/DDBJ whole genome shotgun (WGS) entry which is preliminary data.</text>
</comment>
<dbReference type="GO" id="GO:0030288">
    <property type="term" value="C:outer membrane-bounded periplasmic space"/>
    <property type="evidence" value="ECO:0007669"/>
    <property type="project" value="TreeGrafter"/>
</dbReference>
<dbReference type="Pfam" id="PF13343">
    <property type="entry name" value="SBP_bac_6"/>
    <property type="match status" value="1"/>
</dbReference>
<feature type="binding site" evidence="3">
    <location>
        <position position="236"/>
    </location>
    <ligand>
        <name>Fe cation</name>
        <dbReference type="ChEBI" id="CHEBI:24875"/>
    </ligand>
</feature>
<keyword evidence="3" id="KW-0408">Iron</keyword>
<dbReference type="AlphaFoldDB" id="A0A317FH72"/>